<gene>
    <name evidence="1" type="ORF">PGTUg99_024634</name>
</gene>
<dbReference type="AlphaFoldDB" id="A0A5B0R618"/>
<dbReference type="EMBL" id="VDEP01000240">
    <property type="protein sequence ID" value="KAA1120982.1"/>
    <property type="molecule type" value="Genomic_DNA"/>
</dbReference>
<dbReference type="Proteomes" id="UP000325313">
    <property type="component" value="Unassembled WGS sequence"/>
</dbReference>
<comment type="caution">
    <text evidence="1">The sequence shown here is derived from an EMBL/GenBank/DDBJ whole genome shotgun (WGS) entry which is preliminary data.</text>
</comment>
<organism evidence="1 2">
    <name type="scientific">Puccinia graminis f. sp. tritici</name>
    <dbReference type="NCBI Taxonomy" id="56615"/>
    <lineage>
        <taxon>Eukaryota</taxon>
        <taxon>Fungi</taxon>
        <taxon>Dikarya</taxon>
        <taxon>Basidiomycota</taxon>
        <taxon>Pucciniomycotina</taxon>
        <taxon>Pucciniomycetes</taxon>
        <taxon>Pucciniales</taxon>
        <taxon>Pucciniaceae</taxon>
        <taxon>Puccinia</taxon>
    </lineage>
</organism>
<accession>A0A5B0R618</accession>
<sequence length="152" mass="17363">MRKRQSNLHVRKSAKTCVRLTDTKHPQSKRWHTSTGSLRVPFTQDRKEMNQPLRAPPLNQLGSHLSLKAFFSLLLTELPKRCERALCSAFGPPIFGCYLLVCDRQLGFTTGNEAYGCRSSSRPLDYTQSFRILKVHQLDARPPTSAFQNEED</sequence>
<reference evidence="1 2" key="1">
    <citation type="submission" date="2019-05" db="EMBL/GenBank/DDBJ databases">
        <title>Emergence of the Ug99 lineage of the wheat stem rust pathogen through somatic hybridization.</title>
        <authorList>
            <person name="Li F."/>
            <person name="Upadhyaya N.M."/>
            <person name="Sperschneider J."/>
            <person name="Matny O."/>
            <person name="Nguyen-Phuc H."/>
            <person name="Mago R."/>
            <person name="Raley C."/>
            <person name="Miller M.E."/>
            <person name="Silverstein K.A.T."/>
            <person name="Henningsen E."/>
            <person name="Hirsch C.D."/>
            <person name="Visser B."/>
            <person name="Pretorius Z.A."/>
            <person name="Steffenson B.J."/>
            <person name="Schwessinger B."/>
            <person name="Dodds P.N."/>
            <person name="Figueroa M."/>
        </authorList>
    </citation>
    <scope>NUCLEOTIDE SEQUENCE [LARGE SCALE GENOMIC DNA]</scope>
    <source>
        <strain evidence="1 2">Ug99</strain>
    </source>
</reference>
<protein>
    <submittedName>
        <fullName evidence="1">Uncharacterized protein</fullName>
    </submittedName>
</protein>
<evidence type="ECO:0000313" key="2">
    <source>
        <dbReference type="Proteomes" id="UP000325313"/>
    </source>
</evidence>
<evidence type="ECO:0000313" key="1">
    <source>
        <dbReference type="EMBL" id="KAA1120982.1"/>
    </source>
</evidence>
<name>A0A5B0R618_PUCGR</name>
<proteinExistence type="predicted"/>